<feature type="domain" description="SWI/SNF and RSC complexes subunit Ssr4 C-terminal" evidence="4">
    <location>
        <begin position="268"/>
        <end position="309"/>
    </location>
</feature>
<dbReference type="Proteomes" id="UP001479436">
    <property type="component" value="Unassembled WGS sequence"/>
</dbReference>
<protein>
    <submittedName>
        <fullName evidence="5">Uncharacterized protein</fullName>
    </submittedName>
</protein>
<dbReference type="InterPro" id="IPR046464">
    <property type="entry name" value="SWI-SNF_Ssr4_C"/>
</dbReference>
<comment type="caution">
    <text evidence="5">The sequence shown here is derived from an EMBL/GenBank/DDBJ whole genome shotgun (WGS) entry which is preliminary data.</text>
</comment>
<dbReference type="Pfam" id="PF20497">
    <property type="entry name" value="SWI-SNF_Ssr4_C"/>
    <property type="match status" value="1"/>
</dbReference>
<gene>
    <name evidence="5" type="ORF">K7432_016445</name>
</gene>
<name>A0ABR2WEQ5_9FUNG</name>
<keyword evidence="6" id="KW-1185">Reference proteome</keyword>
<evidence type="ECO:0000259" key="3">
    <source>
        <dbReference type="Pfam" id="PF08549"/>
    </source>
</evidence>
<evidence type="ECO:0000313" key="5">
    <source>
        <dbReference type="EMBL" id="KAK9759981.1"/>
    </source>
</evidence>
<feature type="domain" description="SWI/SNF and RSC complexes subunit Ssr4 N-terminal" evidence="3">
    <location>
        <begin position="15"/>
        <end position="151"/>
    </location>
</feature>
<evidence type="ECO:0000313" key="6">
    <source>
        <dbReference type="Proteomes" id="UP001479436"/>
    </source>
</evidence>
<sequence length="408" mass="46544">MLSTQQLNPEARSELFYVAHTEYPSVYGNFPLDKACDLLTKATSAFNQLSFEWKYVDKPSDGQFFLVYLPSFTQQVPHDGYLWMDDEQILKITLPDSREMHVAERKCGFLPGEQFVSMQRRRYRIGKAGNDQLQLVHYVKPDESMKIPANIALSKVPVRRYPLPPIFLSGLPGSQMNNSSMGTINLPHVSGNPHMSNATLHQSSPYNLQQKVPQVPQTPHQMMNTTFINQAPIRTPPRTVVKSQPGRKKGPKKPTPQPMTSTDAGEQFGDELDVLTPRDIAMARYKRNHDYLAEMFSPHHINSIIPPDIKASSQSVSELQEQLSTLVEEVKTLKSNYSNKNHEFKSEGEVLNKAFEELKDIESIEELESYHKKMQSQFPVDFDMQSNLKVVEIHTDEEWPTDSLLEPL</sequence>
<reference evidence="5 6" key="1">
    <citation type="submission" date="2023-04" db="EMBL/GenBank/DDBJ databases">
        <title>Genome of Basidiobolus ranarum AG-B5.</title>
        <authorList>
            <person name="Stajich J.E."/>
            <person name="Carter-House D."/>
            <person name="Gryganskyi A."/>
        </authorList>
    </citation>
    <scope>NUCLEOTIDE SEQUENCE [LARGE SCALE GENOMIC DNA]</scope>
    <source>
        <strain evidence="5 6">AG-B5</strain>
    </source>
</reference>
<evidence type="ECO:0000256" key="2">
    <source>
        <dbReference type="SAM" id="MobiDB-lite"/>
    </source>
</evidence>
<feature type="coiled-coil region" evidence="1">
    <location>
        <begin position="309"/>
        <end position="336"/>
    </location>
</feature>
<accession>A0ABR2WEQ5</accession>
<organism evidence="5 6">
    <name type="scientific">Basidiobolus ranarum</name>
    <dbReference type="NCBI Taxonomy" id="34480"/>
    <lineage>
        <taxon>Eukaryota</taxon>
        <taxon>Fungi</taxon>
        <taxon>Fungi incertae sedis</taxon>
        <taxon>Zoopagomycota</taxon>
        <taxon>Entomophthoromycotina</taxon>
        <taxon>Basidiobolomycetes</taxon>
        <taxon>Basidiobolales</taxon>
        <taxon>Basidiobolaceae</taxon>
        <taxon>Basidiobolus</taxon>
    </lineage>
</organism>
<proteinExistence type="predicted"/>
<dbReference type="EMBL" id="JASJQH010002713">
    <property type="protein sequence ID" value="KAK9759981.1"/>
    <property type="molecule type" value="Genomic_DNA"/>
</dbReference>
<keyword evidence="1" id="KW-0175">Coiled coil</keyword>
<feature type="region of interest" description="Disordered" evidence="2">
    <location>
        <begin position="234"/>
        <end position="272"/>
    </location>
</feature>
<evidence type="ECO:0000259" key="4">
    <source>
        <dbReference type="Pfam" id="PF20497"/>
    </source>
</evidence>
<evidence type="ECO:0000256" key="1">
    <source>
        <dbReference type="SAM" id="Coils"/>
    </source>
</evidence>
<dbReference type="Pfam" id="PF08549">
    <property type="entry name" value="SWI-SNF_Ssr4_N"/>
    <property type="match status" value="1"/>
</dbReference>
<dbReference type="InterPro" id="IPR013859">
    <property type="entry name" value="Ssr4_N"/>
</dbReference>